<gene>
    <name evidence="8" type="ORF">POL67_09865</name>
</gene>
<dbReference type="PRINTS" id="PR00038">
    <property type="entry name" value="HTHLUXR"/>
</dbReference>
<dbReference type="Pfam" id="PF00072">
    <property type="entry name" value="Response_reg"/>
    <property type="match status" value="1"/>
</dbReference>
<dbReference type="SMART" id="SM00421">
    <property type="entry name" value="HTH_LUXR"/>
    <property type="match status" value="1"/>
</dbReference>
<dbReference type="PANTHER" id="PTHR44688">
    <property type="entry name" value="DNA-BINDING TRANSCRIPTIONAL ACTIVATOR DEVR_DOSR"/>
    <property type="match status" value="1"/>
</dbReference>
<dbReference type="PROSITE" id="PS50043">
    <property type="entry name" value="HTH_LUXR_2"/>
    <property type="match status" value="1"/>
</dbReference>
<evidence type="ECO:0000256" key="2">
    <source>
        <dbReference type="ARBA" id="ARBA00023125"/>
    </source>
</evidence>
<keyword evidence="1" id="KW-0805">Transcription regulation</keyword>
<keyword evidence="9" id="KW-1185">Reference proteome</keyword>
<evidence type="ECO:0000256" key="4">
    <source>
        <dbReference type="PROSITE-ProRule" id="PRU00169"/>
    </source>
</evidence>
<dbReference type="InterPro" id="IPR016032">
    <property type="entry name" value="Sig_transdc_resp-reg_C-effctor"/>
</dbReference>
<dbReference type="PROSITE" id="PS50110">
    <property type="entry name" value="RESPONSE_REGULATORY"/>
    <property type="match status" value="1"/>
</dbReference>
<dbReference type="Gene3D" id="1.10.10.10">
    <property type="entry name" value="Winged helix-like DNA-binding domain superfamily/Winged helix DNA-binding domain"/>
    <property type="match status" value="1"/>
</dbReference>
<evidence type="ECO:0000259" key="7">
    <source>
        <dbReference type="PROSITE" id="PS50110"/>
    </source>
</evidence>
<dbReference type="InterPro" id="IPR036388">
    <property type="entry name" value="WH-like_DNA-bd_sf"/>
</dbReference>
<evidence type="ECO:0000256" key="3">
    <source>
        <dbReference type="ARBA" id="ARBA00023163"/>
    </source>
</evidence>
<evidence type="ECO:0000313" key="8">
    <source>
        <dbReference type="EMBL" id="MDC0741652.1"/>
    </source>
</evidence>
<name>A0ABT5EJZ3_9BACT</name>
<sequence length="284" mass="31127">MIAGRTQQSRASHRASPSEVRRPSPLVWTIANGSSTTEDGRRRVVVVGSGYDVRLATGSAPRGSRPSLGAHAQPGRPRRCHVSRDDATVYVVDDDARVRAGLSTLLRALGYRVTLFEDADQFLRAKVEDRASCLLLDLQLPGIDGLELQRQLLAQDRALPIVFLTGRGDIPSSVRAIKAGADDFLTKPVVADELAAAVATAIERDRQARASRRELLELRGRYEALTPREREVMARVVDGLLNKQIAAEFGTAEFTVKEQRGHVMRKMKAGSLAELVRMSARLGR</sequence>
<feature type="domain" description="Response regulatory" evidence="7">
    <location>
        <begin position="88"/>
        <end position="202"/>
    </location>
</feature>
<evidence type="ECO:0000256" key="1">
    <source>
        <dbReference type="ARBA" id="ARBA00023015"/>
    </source>
</evidence>
<comment type="caution">
    <text evidence="8">The sequence shown here is derived from an EMBL/GenBank/DDBJ whole genome shotgun (WGS) entry which is preliminary data.</text>
</comment>
<keyword evidence="3" id="KW-0804">Transcription</keyword>
<dbReference type="InterPro" id="IPR001789">
    <property type="entry name" value="Sig_transdc_resp-reg_receiver"/>
</dbReference>
<dbReference type="SUPFAM" id="SSF52172">
    <property type="entry name" value="CheY-like"/>
    <property type="match status" value="1"/>
</dbReference>
<feature type="modified residue" description="4-aspartylphosphate" evidence="4">
    <location>
        <position position="137"/>
    </location>
</feature>
<dbReference type="SMART" id="SM00448">
    <property type="entry name" value="REC"/>
    <property type="match status" value="1"/>
</dbReference>
<dbReference type="CDD" id="cd06170">
    <property type="entry name" value="LuxR_C_like"/>
    <property type="match status" value="1"/>
</dbReference>
<keyword evidence="2" id="KW-0238">DNA-binding</keyword>
<dbReference type="InterPro" id="IPR011006">
    <property type="entry name" value="CheY-like_superfamily"/>
</dbReference>
<dbReference type="Pfam" id="PF00196">
    <property type="entry name" value="GerE"/>
    <property type="match status" value="1"/>
</dbReference>
<proteinExistence type="predicted"/>
<dbReference type="EMBL" id="JAQNDO010000001">
    <property type="protein sequence ID" value="MDC0741652.1"/>
    <property type="molecule type" value="Genomic_DNA"/>
</dbReference>
<dbReference type="Gene3D" id="3.40.50.2300">
    <property type="match status" value="1"/>
</dbReference>
<feature type="region of interest" description="Disordered" evidence="5">
    <location>
        <begin position="1"/>
        <end position="24"/>
    </location>
</feature>
<organism evidence="8 9">
    <name type="scientific">Polyangium mundeleinium</name>
    <dbReference type="NCBI Taxonomy" id="2995306"/>
    <lineage>
        <taxon>Bacteria</taxon>
        <taxon>Pseudomonadati</taxon>
        <taxon>Myxococcota</taxon>
        <taxon>Polyangia</taxon>
        <taxon>Polyangiales</taxon>
        <taxon>Polyangiaceae</taxon>
        <taxon>Polyangium</taxon>
    </lineage>
</organism>
<dbReference type="InterPro" id="IPR000792">
    <property type="entry name" value="Tscrpt_reg_LuxR_C"/>
</dbReference>
<feature type="region of interest" description="Disordered" evidence="5">
    <location>
        <begin position="57"/>
        <end position="80"/>
    </location>
</feature>
<feature type="compositionally biased region" description="Polar residues" evidence="5">
    <location>
        <begin position="1"/>
        <end position="10"/>
    </location>
</feature>
<evidence type="ECO:0000256" key="5">
    <source>
        <dbReference type="SAM" id="MobiDB-lite"/>
    </source>
</evidence>
<evidence type="ECO:0000259" key="6">
    <source>
        <dbReference type="PROSITE" id="PS50043"/>
    </source>
</evidence>
<dbReference type="PANTHER" id="PTHR44688:SF16">
    <property type="entry name" value="DNA-BINDING TRANSCRIPTIONAL ACTIVATOR DEVR_DOSR"/>
    <property type="match status" value="1"/>
</dbReference>
<dbReference type="Proteomes" id="UP001221411">
    <property type="component" value="Unassembled WGS sequence"/>
</dbReference>
<keyword evidence="4" id="KW-0597">Phosphoprotein</keyword>
<feature type="domain" description="HTH luxR-type" evidence="6">
    <location>
        <begin position="218"/>
        <end position="283"/>
    </location>
</feature>
<accession>A0ABT5EJZ3</accession>
<reference evidence="8 9" key="1">
    <citation type="submission" date="2022-11" db="EMBL/GenBank/DDBJ databases">
        <title>Minimal conservation of predation-associated metabolite biosynthetic gene clusters underscores biosynthetic potential of Myxococcota including descriptions for ten novel species: Archangium lansinium sp. nov., Myxococcus landrumus sp. nov., Nannocystis bai.</title>
        <authorList>
            <person name="Ahearne A."/>
            <person name="Stevens C."/>
            <person name="Dowd S."/>
        </authorList>
    </citation>
    <scope>NUCLEOTIDE SEQUENCE [LARGE SCALE GENOMIC DNA]</scope>
    <source>
        <strain evidence="8 9">RJM3</strain>
    </source>
</reference>
<evidence type="ECO:0000313" key="9">
    <source>
        <dbReference type="Proteomes" id="UP001221411"/>
    </source>
</evidence>
<dbReference type="SUPFAM" id="SSF46894">
    <property type="entry name" value="C-terminal effector domain of the bipartite response regulators"/>
    <property type="match status" value="1"/>
</dbReference>
<protein>
    <submittedName>
        <fullName evidence="8">Response regulator</fullName>
    </submittedName>
</protein>